<evidence type="ECO:0000256" key="7">
    <source>
        <dbReference type="ARBA" id="ARBA00023047"/>
    </source>
</evidence>
<dbReference type="PANTHER" id="PTHR30413:SF10">
    <property type="entry name" value="CAPSULE POLYSACCHARIDE EXPORT INNER-MEMBRANE PROTEIN CTRC"/>
    <property type="match status" value="1"/>
</dbReference>
<dbReference type="GO" id="GO:0140359">
    <property type="term" value="F:ABC-type transporter activity"/>
    <property type="evidence" value="ECO:0007669"/>
    <property type="project" value="InterPro"/>
</dbReference>
<evidence type="ECO:0000256" key="4">
    <source>
        <dbReference type="ARBA" id="ARBA00022475"/>
    </source>
</evidence>
<evidence type="ECO:0000313" key="11">
    <source>
        <dbReference type="EMBL" id="OQX11987.1"/>
    </source>
</evidence>
<dbReference type="Pfam" id="PF01061">
    <property type="entry name" value="ABC2_membrane"/>
    <property type="match status" value="1"/>
</dbReference>
<comment type="caution">
    <text evidence="11">The sequence shown here is derived from an EMBL/GenBank/DDBJ whole genome shotgun (WGS) entry which is preliminary data.</text>
</comment>
<sequence>MNTLPLTLFWQLLRRDIQERYTGTVLGAAWLVIQPLLMLLVYALVFGEVLQLRFGEHHTDGQFAAYLFAGLMAFNALAEVVTRAPSLLVERRELLLHSALSPALLPLLPVAVSLGLEAISLSLLLAWLLIHGQWQPWGWVFYLPFVVARLLLSLALSYWLAVLGVFLRDLRQLMPPLLGVLLLISAVVYPPELVPESLKVGLLLNPVAQLVQGYRDALLEGRFRWETWLGLMLLASGLLFAGRWLFQRLMPRVRYVL</sequence>
<evidence type="ECO:0000259" key="10">
    <source>
        <dbReference type="PROSITE" id="PS51012"/>
    </source>
</evidence>
<feature type="transmembrane region" description="Helical" evidence="9">
    <location>
        <begin position="142"/>
        <end position="166"/>
    </location>
</feature>
<feature type="transmembrane region" description="Helical" evidence="9">
    <location>
        <begin position="103"/>
        <end position="130"/>
    </location>
</feature>
<evidence type="ECO:0000256" key="9">
    <source>
        <dbReference type="RuleBase" id="RU361157"/>
    </source>
</evidence>
<keyword evidence="8 9" id="KW-0472">Membrane</keyword>
<accession>A0A1Y1QRQ5</accession>
<dbReference type="PANTHER" id="PTHR30413">
    <property type="entry name" value="INNER MEMBRANE TRANSPORT PERMEASE"/>
    <property type="match status" value="1"/>
</dbReference>
<dbReference type="InterPro" id="IPR047817">
    <property type="entry name" value="ABC2_TM_bact-type"/>
</dbReference>
<dbReference type="Proteomes" id="UP000192491">
    <property type="component" value="Unassembled WGS sequence"/>
</dbReference>
<feature type="domain" description="ABC transmembrane type-2" evidence="10">
    <location>
        <begin position="26"/>
        <end position="249"/>
    </location>
</feature>
<keyword evidence="3 9" id="KW-0813">Transport</keyword>
<keyword evidence="6 9" id="KW-1133">Transmembrane helix</keyword>
<dbReference type="GO" id="GO:0015774">
    <property type="term" value="P:polysaccharide transport"/>
    <property type="evidence" value="ECO:0007669"/>
    <property type="project" value="UniProtKB-KW"/>
</dbReference>
<evidence type="ECO:0000256" key="3">
    <source>
        <dbReference type="ARBA" id="ARBA00022448"/>
    </source>
</evidence>
<proteinExistence type="inferred from homology"/>
<name>A0A1Y1QRQ5_9GAMM</name>
<dbReference type="PROSITE" id="PS51012">
    <property type="entry name" value="ABC_TM2"/>
    <property type="match status" value="1"/>
</dbReference>
<dbReference type="InterPro" id="IPR013525">
    <property type="entry name" value="ABC2_TM"/>
</dbReference>
<protein>
    <recommendedName>
        <fullName evidence="9">Transport permease protein</fullName>
    </recommendedName>
</protein>
<feature type="transmembrane region" description="Helical" evidence="9">
    <location>
        <begin position="228"/>
        <end position="246"/>
    </location>
</feature>
<keyword evidence="4 9" id="KW-1003">Cell membrane</keyword>
<dbReference type="GO" id="GO:0015920">
    <property type="term" value="P:lipopolysaccharide transport"/>
    <property type="evidence" value="ECO:0007669"/>
    <property type="project" value="TreeGrafter"/>
</dbReference>
<dbReference type="EMBL" id="MTEJ01000075">
    <property type="protein sequence ID" value="OQX11987.1"/>
    <property type="molecule type" value="Genomic_DNA"/>
</dbReference>
<dbReference type="AlphaFoldDB" id="A0A1Y1QRQ5"/>
<gene>
    <name evidence="11" type="ORF">BWK73_16090</name>
</gene>
<evidence type="ECO:0000256" key="8">
    <source>
        <dbReference type="ARBA" id="ARBA00023136"/>
    </source>
</evidence>
<comment type="similarity">
    <text evidence="2 9">Belongs to the ABC-2 integral membrane protein family.</text>
</comment>
<reference evidence="11 12" key="1">
    <citation type="submission" date="2017-01" db="EMBL/GenBank/DDBJ databases">
        <title>Novel large sulfur bacteria in the metagenomes of groundwater-fed chemosynthetic microbial mats in the Lake Huron basin.</title>
        <authorList>
            <person name="Sharrar A.M."/>
            <person name="Flood B.E."/>
            <person name="Bailey J.V."/>
            <person name="Jones D.S."/>
            <person name="Biddanda B."/>
            <person name="Ruberg S.A."/>
            <person name="Marcus D.N."/>
            <person name="Dick G.J."/>
        </authorList>
    </citation>
    <scope>NUCLEOTIDE SEQUENCE [LARGE SCALE GENOMIC DNA]</scope>
    <source>
        <strain evidence="11">A8</strain>
    </source>
</reference>
<keyword evidence="7" id="KW-0762">Sugar transport</keyword>
<feature type="transmembrane region" description="Helical" evidence="9">
    <location>
        <begin position="173"/>
        <end position="190"/>
    </location>
</feature>
<evidence type="ECO:0000256" key="5">
    <source>
        <dbReference type="ARBA" id="ARBA00022692"/>
    </source>
</evidence>
<feature type="transmembrane region" description="Helical" evidence="9">
    <location>
        <begin position="63"/>
        <end position="82"/>
    </location>
</feature>
<keyword evidence="5 9" id="KW-0812">Transmembrane</keyword>
<keyword evidence="7" id="KW-0625">Polysaccharide transport</keyword>
<evidence type="ECO:0000256" key="2">
    <source>
        <dbReference type="ARBA" id="ARBA00007783"/>
    </source>
</evidence>
<comment type="subcellular location">
    <subcellularLocation>
        <location evidence="9">Cell inner membrane</location>
        <topology evidence="9">Multi-pass membrane protein</topology>
    </subcellularLocation>
    <subcellularLocation>
        <location evidence="1">Cell membrane</location>
        <topology evidence="1">Multi-pass membrane protein</topology>
    </subcellularLocation>
</comment>
<dbReference type="GO" id="GO:0005886">
    <property type="term" value="C:plasma membrane"/>
    <property type="evidence" value="ECO:0007669"/>
    <property type="project" value="UniProtKB-SubCell"/>
</dbReference>
<evidence type="ECO:0000256" key="6">
    <source>
        <dbReference type="ARBA" id="ARBA00022989"/>
    </source>
</evidence>
<organism evidence="11 12">
    <name type="scientific">Thiothrix lacustris</name>
    <dbReference type="NCBI Taxonomy" id="525917"/>
    <lineage>
        <taxon>Bacteria</taxon>
        <taxon>Pseudomonadati</taxon>
        <taxon>Pseudomonadota</taxon>
        <taxon>Gammaproteobacteria</taxon>
        <taxon>Thiotrichales</taxon>
        <taxon>Thiotrichaceae</taxon>
        <taxon>Thiothrix</taxon>
    </lineage>
</organism>
<evidence type="ECO:0000256" key="1">
    <source>
        <dbReference type="ARBA" id="ARBA00004651"/>
    </source>
</evidence>
<evidence type="ECO:0000313" key="12">
    <source>
        <dbReference type="Proteomes" id="UP000192491"/>
    </source>
</evidence>
<feature type="transmembrane region" description="Helical" evidence="9">
    <location>
        <begin position="21"/>
        <end position="43"/>
    </location>
</feature>